<sequence length="213" mass="23897">MTSIVNSFNEVTNFVKKVDGVRKDRHAKTLAKKSKKMVTYSGSYSKSPVSPSIVSIPLVLEFLEVFPIDLPGMPLDRDIYFRIDLEPDTRPISIPHHYMALTQIDMAPFEKLNGRRYRLPIGWFDGDVKPLDGDLIRKSSVGDQVMVKVSLMKGVMRFGKNGRIIPCYIGPFKILDGVRLVACKLALPSNFSGVHPVFGHVLAADQRPQLRDV</sequence>
<feature type="domain" description="Tf2-1-like SH3-like" evidence="1">
    <location>
        <begin position="142"/>
        <end position="198"/>
    </location>
</feature>
<evidence type="ECO:0000313" key="3">
    <source>
        <dbReference type="Proteomes" id="UP001234989"/>
    </source>
</evidence>
<dbReference type="InterPro" id="IPR056924">
    <property type="entry name" value="SH3_Tf2-1"/>
</dbReference>
<reference evidence="2" key="1">
    <citation type="submission" date="2023-08" db="EMBL/GenBank/DDBJ databases">
        <title>A de novo genome assembly of Solanum verrucosum Schlechtendal, a Mexican diploid species geographically isolated from the other diploid A-genome species in potato relatives.</title>
        <authorList>
            <person name="Hosaka K."/>
        </authorList>
    </citation>
    <scope>NUCLEOTIDE SEQUENCE</scope>
    <source>
        <tissue evidence="2">Young leaves</tissue>
    </source>
</reference>
<dbReference type="Pfam" id="PF24626">
    <property type="entry name" value="SH3_Tf2-1"/>
    <property type="match status" value="1"/>
</dbReference>
<accession>A0AAF0PU61</accession>
<dbReference type="EMBL" id="CP133612">
    <property type="protein sequence ID" value="WMV08786.1"/>
    <property type="molecule type" value="Genomic_DNA"/>
</dbReference>
<dbReference type="PANTHER" id="PTHR46148:SF60">
    <property type="entry name" value="CHROMO DOMAIN-CONTAINING PROTEIN"/>
    <property type="match status" value="1"/>
</dbReference>
<dbReference type="Proteomes" id="UP001234989">
    <property type="component" value="Chromosome 1"/>
</dbReference>
<evidence type="ECO:0000259" key="1">
    <source>
        <dbReference type="Pfam" id="PF24626"/>
    </source>
</evidence>
<proteinExistence type="predicted"/>
<evidence type="ECO:0000313" key="2">
    <source>
        <dbReference type="EMBL" id="WMV08786.1"/>
    </source>
</evidence>
<gene>
    <name evidence="2" type="ORF">MTR67_002171</name>
</gene>
<protein>
    <recommendedName>
        <fullName evidence="1">Tf2-1-like SH3-like domain-containing protein</fullName>
    </recommendedName>
</protein>
<organism evidence="2 3">
    <name type="scientific">Solanum verrucosum</name>
    <dbReference type="NCBI Taxonomy" id="315347"/>
    <lineage>
        <taxon>Eukaryota</taxon>
        <taxon>Viridiplantae</taxon>
        <taxon>Streptophyta</taxon>
        <taxon>Embryophyta</taxon>
        <taxon>Tracheophyta</taxon>
        <taxon>Spermatophyta</taxon>
        <taxon>Magnoliopsida</taxon>
        <taxon>eudicotyledons</taxon>
        <taxon>Gunneridae</taxon>
        <taxon>Pentapetalae</taxon>
        <taxon>asterids</taxon>
        <taxon>lamiids</taxon>
        <taxon>Solanales</taxon>
        <taxon>Solanaceae</taxon>
        <taxon>Solanoideae</taxon>
        <taxon>Solaneae</taxon>
        <taxon>Solanum</taxon>
    </lineage>
</organism>
<keyword evidence="3" id="KW-1185">Reference proteome</keyword>
<dbReference type="AlphaFoldDB" id="A0AAF0PU61"/>
<name>A0AAF0PU61_SOLVR</name>
<dbReference type="PANTHER" id="PTHR46148">
    <property type="entry name" value="CHROMO DOMAIN-CONTAINING PROTEIN"/>
    <property type="match status" value="1"/>
</dbReference>